<feature type="region of interest" description="Disordered" evidence="1">
    <location>
        <begin position="1"/>
        <end position="32"/>
    </location>
</feature>
<evidence type="ECO:0000256" key="1">
    <source>
        <dbReference type="SAM" id="MobiDB-lite"/>
    </source>
</evidence>
<feature type="compositionally biased region" description="Polar residues" evidence="1">
    <location>
        <begin position="1"/>
        <end position="28"/>
    </location>
</feature>
<evidence type="ECO:0000313" key="2">
    <source>
        <dbReference type="EMBL" id="MBX43774.1"/>
    </source>
</evidence>
<protein>
    <submittedName>
        <fullName evidence="2">Transcription factor</fullName>
    </submittedName>
</protein>
<dbReference type="AlphaFoldDB" id="A0A2P2NN08"/>
<accession>A0A2P2NN08</accession>
<dbReference type="EMBL" id="GGEC01063290">
    <property type="protein sequence ID" value="MBX43774.1"/>
    <property type="molecule type" value="Transcribed_RNA"/>
</dbReference>
<proteinExistence type="predicted"/>
<name>A0A2P2NN08_RHIMU</name>
<organism evidence="2">
    <name type="scientific">Rhizophora mucronata</name>
    <name type="common">Asiatic mangrove</name>
    <dbReference type="NCBI Taxonomy" id="61149"/>
    <lineage>
        <taxon>Eukaryota</taxon>
        <taxon>Viridiplantae</taxon>
        <taxon>Streptophyta</taxon>
        <taxon>Embryophyta</taxon>
        <taxon>Tracheophyta</taxon>
        <taxon>Spermatophyta</taxon>
        <taxon>Magnoliopsida</taxon>
        <taxon>eudicotyledons</taxon>
        <taxon>Gunneridae</taxon>
        <taxon>Pentapetalae</taxon>
        <taxon>rosids</taxon>
        <taxon>fabids</taxon>
        <taxon>Malpighiales</taxon>
        <taxon>Rhizophoraceae</taxon>
        <taxon>Rhizophora</taxon>
    </lineage>
</organism>
<sequence>MQKTLNSSRLPPLQLKNQNHTRQASSRESMGDWMGSLHEVDSCFGGSEVHLETVSGLLLQNLKTFHALETRVMHQEIQTHHQV</sequence>
<reference evidence="2" key="1">
    <citation type="submission" date="2018-02" db="EMBL/GenBank/DDBJ databases">
        <title>Rhizophora mucronata_Transcriptome.</title>
        <authorList>
            <person name="Meera S.P."/>
            <person name="Sreeshan A."/>
            <person name="Augustine A."/>
        </authorList>
    </citation>
    <scope>NUCLEOTIDE SEQUENCE</scope>
    <source>
        <tissue evidence="2">Leaf</tissue>
    </source>
</reference>